<dbReference type="AlphaFoldDB" id="A0A1G9KEQ2"/>
<dbReference type="EMBL" id="FNGV01000001">
    <property type="protein sequence ID" value="SDL47833.1"/>
    <property type="molecule type" value="Genomic_DNA"/>
</dbReference>
<accession>A0A1G9KEQ2</accession>
<dbReference type="GO" id="GO:0000160">
    <property type="term" value="P:phosphorelay signal transduction system"/>
    <property type="evidence" value="ECO:0007669"/>
    <property type="project" value="InterPro"/>
</dbReference>
<dbReference type="PANTHER" id="PTHR44591:SF3">
    <property type="entry name" value="RESPONSE REGULATORY DOMAIN-CONTAINING PROTEIN"/>
    <property type="match status" value="1"/>
</dbReference>
<dbReference type="Pfam" id="PF00072">
    <property type="entry name" value="Response_reg"/>
    <property type="match status" value="1"/>
</dbReference>
<proteinExistence type="predicted"/>
<evidence type="ECO:0000256" key="2">
    <source>
        <dbReference type="PROSITE-ProRule" id="PRU00169"/>
    </source>
</evidence>
<dbReference type="RefSeq" id="WP_089885820.1">
    <property type="nucleotide sequence ID" value="NZ_FNGV01000001.1"/>
</dbReference>
<gene>
    <name evidence="4" type="ORF">SAMN04488514_101951</name>
</gene>
<keyword evidence="5" id="KW-1185">Reference proteome</keyword>
<evidence type="ECO:0000259" key="3">
    <source>
        <dbReference type="PROSITE" id="PS50110"/>
    </source>
</evidence>
<dbReference type="OrthoDB" id="673128at2"/>
<evidence type="ECO:0000313" key="5">
    <source>
        <dbReference type="Proteomes" id="UP000199440"/>
    </source>
</evidence>
<dbReference type="InterPro" id="IPR001789">
    <property type="entry name" value="Sig_transdc_resp-reg_receiver"/>
</dbReference>
<dbReference type="InterPro" id="IPR050595">
    <property type="entry name" value="Bact_response_regulator"/>
</dbReference>
<organism evidence="4 5">
    <name type="scientific">Kriegella aquimaris</name>
    <dbReference type="NCBI Taxonomy" id="192904"/>
    <lineage>
        <taxon>Bacteria</taxon>
        <taxon>Pseudomonadati</taxon>
        <taxon>Bacteroidota</taxon>
        <taxon>Flavobacteriia</taxon>
        <taxon>Flavobacteriales</taxon>
        <taxon>Flavobacteriaceae</taxon>
        <taxon>Kriegella</taxon>
    </lineage>
</organism>
<evidence type="ECO:0000313" key="4">
    <source>
        <dbReference type="EMBL" id="SDL47833.1"/>
    </source>
</evidence>
<keyword evidence="1 2" id="KW-0597">Phosphoprotein</keyword>
<feature type="modified residue" description="4-aspartylphosphate" evidence="2">
    <location>
        <position position="61"/>
    </location>
</feature>
<name>A0A1G9KEQ2_9FLAO</name>
<protein>
    <submittedName>
        <fullName evidence="4">Response regulator receiver domain-containing protein</fullName>
    </submittedName>
</protein>
<reference evidence="4 5" key="1">
    <citation type="submission" date="2016-10" db="EMBL/GenBank/DDBJ databases">
        <authorList>
            <person name="de Groot N.N."/>
        </authorList>
    </citation>
    <scope>NUCLEOTIDE SEQUENCE [LARGE SCALE GENOMIC DNA]</scope>
    <source>
        <strain evidence="4 5">DSM 19886</strain>
    </source>
</reference>
<dbReference type="PROSITE" id="PS50110">
    <property type="entry name" value="RESPONSE_REGULATORY"/>
    <property type="match status" value="1"/>
</dbReference>
<dbReference type="PANTHER" id="PTHR44591">
    <property type="entry name" value="STRESS RESPONSE REGULATOR PROTEIN 1"/>
    <property type="match status" value="1"/>
</dbReference>
<sequence>MSKIEDYKGIDVLLIEDDPIANSLVTIALRQLGVIDVNAVENGLEALEFLDSNKPDLIFLDINMPEMNGFEFLSFIEENDFILESSIVMLTSSVLTRDRTKALGFSSVVDYIEKPMNRDRMESLLVKIMEKKESK</sequence>
<dbReference type="InterPro" id="IPR011006">
    <property type="entry name" value="CheY-like_superfamily"/>
</dbReference>
<dbReference type="Gene3D" id="3.40.50.2300">
    <property type="match status" value="1"/>
</dbReference>
<dbReference type="STRING" id="192904.SAMN04488514_101951"/>
<evidence type="ECO:0000256" key="1">
    <source>
        <dbReference type="ARBA" id="ARBA00022553"/>
    </source>
</evidence>
<feature type="domain" description="Response regulatory" evidence="3">
    <location>
        <begin position="11"/>
        <end position="129"/>
    </location>
</feature>
<dbReference type="SMART" id="SM00448">
    <property type="entry name" value="REC"/>
    <property type="match status" value="1"/>
</dbReference>
<dbReference type="Proteomes" id="UP000199440">
    <property type="component" value="Unassembled WGS sequence"/>
</dbReference>
<dbReference type="SUPFAM" id="SSF52172">
    <property type="entry name" value="CheY-like"/>
    <property type="match status" value="1"/>
</dbReference>